<dbReference type="Pfam" id="PF07509">
    <property type="entry name" value="DUF1523"/>
    <property type="match status" value="1"/>
</dbReference>
<protein>
    <recommendedName>
        <fullName evidence="4">DUF1523 domain-containing protein</fullName>
    </recommendedName>
</protein>
<proteinExistence type="predicted"/>
<evidence type="ECO:0000256" key="1">
    <source>
        <dbReference type="SAM" id="Phobius"/>
    </source>
</evidence>
<keyword evidence="3" id="KW-1185">Reference proteome</keyword>
<feature type="transmembrane region" description="Helical" evidence="1">
    <location>
        <begin position="150"/>
        <end position="170"/>
    </location>
</feature>
<evidence type="ECO:0000313" key="2">
    <source>
        <dbReference type="EMBL" id="SLN30292.1"/>
    </source>
</evidence>
<evidence type="ECO:0000313" key="3">
    <source>
        <dbReference type="Proteomes" id="UP000193409"/>
    </source>
</evidence>
<dbReference type="OrthoDB" id="5354324at2"/>
<dbReference type="AlphaFoldDB" id="A0A1Y5S1P2"/>
<dbReference type="RefSeq" id="WP_085867995.1">
    <property type="nucleotide sequence ID" value="NZ_FWFQ01000008.1"/>
</dbReference>
<accession>A0A1Y5S1P2</accession>
<dbReference type="InterPro" id="IPR011088">
    <property type="entry name" value="Phage_phiNM3_A0EWY4"/>
</dbReference>
<evidence type="ECO:0008006" key="4">
    <source>
        <dbReference type="Google" id="ProtNLM"/>
    </source>
</evidence>
<keyword evidence="1" id="KW-0812">Transmembrane</keyword>
<name>A0A1Y5S1P2_9RHOB</name>
<keyword evidence="1" id="KW-1133">Transmembrane helix</keyword>
<reference evidence="2 3" key="1">
    <citation type="submission" date="2017-03" db="EMBL/GenBank/DDBJ databases">
        <authorList>
            <person name="Afonso C.L."/>
            <person name="Miller P.J."/>
            <person name="Scott M.A."/>
            <person name="Spackman E."/>
            <person name="Goraichik I."/>
            <person name="Dimitrov K.M."/>
            <person name="Suarez D.L."/>
            <person name="Swayne D.E."/>
        </authorList>
    </citation>
    <scope>NUCLEOTIDE SEQUENCE [LARGE SCALE GENOMIC DNA]</scope>
    <source>
        <strain evidence="2 3">CECT 7680</strain>
    </source>
</reference>
<dbReference type="Proteomes" id="UP000193409">
    <property type="component" value="Unassembled WGS sequence"/>
</dbReference>
<sequence length="220" mass="25115">MRYVKWGLIGTVLLSLFAFLHYTLPRTDIVIITGVDIKLEQVSPNSIFWANSEAGTVTADGKLQRDVRFINTTKANGKPRVYRNEDTGWGWPPYFKLDSSNLHTEAQGLISTRDNPQWVAVRAYGWRSEFLSIYPNAVSVWPVEGPDVRIIPWINIVILTLLAAFAIWLWRVWVRFKERRIDPVLEDAAVALDELDDRADAAADKAKGLFGRMVAPFRRK</sequence>
<keyword evidence="1" id="KW-0472">Membrane</keyword>
<organism evidence="2 3">
    <name type="scientific">Pseudoruegeria aquimaris</name>
    <dbReference type="NCBI Taxonomy" id="393663"/>
    <lineage>
        <taxon>Bacteria</taxon>
        <taxon>Pseudomonadati</taxon>
        <taxon>Pseudomonadota</taxon>
        <taxon>Alphaproteobacteria</taxon>
        <taxon>Rhodobacterales</taxon>
        <taxon>Roseobacteraceae</taxon>
        <taxon>Pseudoruegeria</taxon>
    </lineage>
</organism>
<gene>
    <name evidence="2" type="ORF">PSA7680_01445</name>
</gene>
<dbReference type="EMBL" id="FWFQ01000008">
    <property type="protein sequence ID" value="SLN30292.1"/>
    <property type="molecule type" value="Genomic_DNA"/>
</dbReference>